<comment type="caution">
    <text evidence="2">The sequence shown here is derived from an EMBL/GenBank/DDBJ whole genome shotgun (WGS) entry which is preliminary data.</text>
</comment>
<organism evidence="2 3">
    <name type="scientific">Pseudoduganella ginsengisoli</name>
    <dbReference type="NCBI Taxonomy" id="1462440"/>
    <lineage>
        <taxon>Bacteria</taxon>
        <taxon>Pseudomonadati</taxon>
        <taxon>Pseudomonadota</taxon>
        <taxon>Betaproteobacteria</taxon>
        <taxon>Burkholderiales</taxon>
        <taxon>Oxalobacteraceae</taxon>
        <taxon>Telluria group</taxon>
        <taxon>Pseudoduganella</taxon>
    </lineage>
</organism>
<gene>
    <name evidence="2" type="ORF">GM668_25435</name>
</gene>
<keyword evidence="3" id="KW-1185">Reference proteome</keyword>
<feature type="signal peptide" evidence="1">
    <location>
        <begin position="1"/>
        <end position="23"/>
    </location>
</feature>
<dbReference type="Proteomes" id="UP000484015">
    <property type="component" value="Unassembled WGS sequence"/>
</dbReference>
<keyword evidence="1" id="KW-0732">Signal</keyword>
<dbReference type="AlphaFoldDB" id="A0A6L6Q6Z7"/>
<evidence type="ECO:0000256" key="1">
    <source>
        <dbReference type="SAM" id="SignalP"/>
    </source>
</evidence>
<sequence length="101" mass="11475">MRKRYSRQSILLITALSMLSVHAFSATSPAICDQIKHAQEPSAYLVNKDGEISKGPIDFGRYGYSYRPRDTYTIPTDYKLIITPSRINVRSCSENCVELKK</sequence>
<accession>A0A6L6Q6Z7</accession>
<proteinExistence type="predicted"/>
<feature type="chain" id="PRO_5026787701" evidence="1">
    <location>
        <begin position="24"/>
        <end position="101"/>
    </location>
</feature>
<evidence type="ECO:0000313" key="2">
    <source>
        <dbReference type="EMBL" id="MTW05430.1"/>
    </source>
</evidence>
<evidence type="ECO:0000313" key="3">
    <source>
        <dbReference type="Proteomes" id="UP000484015"/>
    </source>
</evidence>
<dbReference type="EMBL" id="WNLA01000024">
    <property type="protein sequence ID" value="MTW05430.1"/>
    <property type="molecule type" value="Genomic_DNA"/>
</dbReference>
<reference evidence="2 3" key="1">
    <citation type="submission" date="2019-11" db="EMBL/GenBank/DDBJ databases">
        <title>Type strains purchased from KCTC, JCM and DSMZ.</title>
        <authorList>
            <person name="Lu H."/>
        </authorList>
    </citation>
    <scope>NUCLEOTIDE SEQUENCE [LARGE SCALE GENOMIC DNA]</scope>
    <source>
        <strain evidence="2 3">KCTC 42409</strain>
    </source>
</reference>
<dbReference type="RefSeq" id="WP_155441779.1">
    <property type="nucleotide sequence ID" value="NZ_WNLA01000024.1"/>
</dbReference>
<name>A0A6L6Q6Z7_9BURK</name>
<protein>
    <submittedName>
        <fullName evidence="2">Uncharacterized protein</fullName>
    </submittedName>
</protein>